<evidence type="ECO:0000256" key="1">
    <source>
        <dbReference type="SAM" id="MobiDB-lite"/>
    </source>
</evidence>
<dbReference type="EMBL" id="JADGJQ010000001">
    <property type="protein sequence ID" value="KAJ3185665.1"/>
    <property type="molecule type" value="Genomic_DNA"/>
</dbReference>
<organism evidence="3 4">
    <name type="scientific">Geranomyces variabilis</name>
    <dbReference type="NCBI Taxonomy" id="109894"/>
    <lineage>
        <taxon>Eukaryota</taxon>
        <taxon>Fungi</taxon>
        <taxon>Fungi incertae sedis</taxon>
        <taxon>Chytridiomycota</taxon>
        <taxon>Chytridiomycota incertae sedis</taxon>
        <taxon>Chytridiomycetes</taxon>
        <taxon>Spizellomycetales</taxon>
        <taxon>Powellomycetaceae</taxon>
        <taxon>Geranomyces</taxon>
    </lineage>
</organism>
<dbReference type="PROSITE" id="PS50181">
    <property type="entry name" value="FBOX"/>
    <property type="match status" value="1"/>
</dbReference>
<dbReference type="Gene3D" id="1.20.1280.50">
    <property type="match status" value="1"/>
</dbReference>
<keyword evidence="4" id="KW-1185">Reference proteome</keyword>
<accession>A0AAD5XR89</accession>
<dbReference type="Proteomes" id="UP001212152">
    <property type="component" value="Unassembled WGS sequence"/>
</dbReference>
<feature type="compositionally biased region" description="Low complexity" evidence="1">
    <location>
        <begin position="579"/>
        <end position="603"/>
    </location>
</feature>
<evidence type="ECO:0000259" key="2">
    <source>
        <dbReference type="PROSITE" id="PS50181"/>
    </source>
</evidence>
<proteinExistence type="predicted"/>
<feature type="region of interest" description="Disordered" evidence="1">
    <location>
        <begin position="579"/>
        <end position="607"/>
    </location>
</feature>
<dbReference type="InterPro" id="IPR001810">
    <property type="entry name" value="F-box_dom"/>
</dbReference>
<dbReference type="AlphaFoldDB" id="A0AAD5XR89"/>
<dbReference type="InterPro" id="IPR032675">
    <property type="entry name" value="LRR_dom_sf"/>
</dbReference>
<feature type="domain" description="F-box" evidence="2">
    <location>
        <begin position="14"/>
        <end position="54"/>
    </location>
</feature>
<dbReference type="InterPro" id="IPR036047">
    <property type="entry name" value="F-box-like_dom_sf"/>
</dbReference>
<evidence type="ECO:0000313" key="4">
    <source>
        <dbReference type="Proteomes" id="UP001212152"/>
    </source>
</evidence>
<gene>
    <name evidence="3" type="ORF">HDU87_000289</name>
</gene>
<dbReference type="Pfam" id="PF12937">
    <property type="entry name" value="F-box-like"/>
    <property type="match status" value="1"/>
</dbReference>
<sequence>MHAAPAGPGGVSSPANIHALPFEILSHIASYLATRHVVGRLSTVSHRFAEVARDVATLELDASEAVFDFGLQRIMQQHPRLQHLVLTPDRNLPQGRAAFLLDRVAAQFTGHPALKDIHCATDLIVPGAVDGCPTLQSLRVEPHLNETDGSYDPVGLVGQFCQEKWAAPGLRRNLAWILHTRPELRRVQLDDPHLWLRASHRRRQAPAQVAALRSLSLTSMAASSLLSLVELLQGEQDSDASEPRTALFPNLIELSMEIDYAFMPAAMFPALSLGCPNMASLTLSTLEAPPSLLPTMAKAFVSLPLEKLVFDKCSLWFVNGWSALVDYLTTALPNLKALEFERCLYRELPPGRTIPSPPVHVVAPFPLISLKLYYIGDFALSVEDVRHFVDRFTSLKDLRLDVPPGTCVDTSMHVWAPAAADKLKSLARLSLKSGSVHGMASMPCESDVMPRFEKLAYLSLTSCPVFPSNLIRCNGETLTTLKLNYLPAVLPAGSHIAFPKLKRLVVRGISTLGHKICLAATAALTFGAPSLECLTMESFSSTTMSLELPAHFLPDLLVSCPKIRSLRLSGFRMPSNALQLLQPPSPSPSSHSSSLAPAAESENNTSNTPWPHLATFHVWGAASLPIATPTWERTHLGPFLDSHRELASLHLGLSGISLLDEGLMLPRADDQARKRDVNWDTKSQDARGVYASYARRLLKRYVWLDDVLVSGPVAMEPRATGDVRNSLA</sequence>
<dbReference type="PANTHER" id="PTHR32212:SF234">
    <property type="entry name" value="F-BOX_LRR-REPEAT PROTEIN 13-LIKE"/>
    <property type="match status" value="1"/>
</dbReference>
<comment type="caution">
    <text evidence="3">The sequence shown here is derived from an EMBL/GenBank/DDBJ whole genome shotgun (WGS) entry which is preliminary data.</text>
</comment>
<dbReference type="SUPFAM" id="SSF52047">
    <property type="entry name" value="RNI-like"/>
    <property type="match status" value="1"/>
</dbReference>
<name>A0AAD5XR89_9FUNG</name>
<dbReference type="Gene3D" id="3.80.10.10">
    <property type="entry name" value="Ribonuclease Inhibitor"/>
    <property type="match status" value="1"/>
</dbReference>
<evidence type="ECO:0000313" key="3">
    <source>
        <dbReference type="EMBL" id="KAJ3185665.1"/>
    </source>
</evidence>
<dbReference type="SUPFAM" id="SSF81383">
    <property type="entry name" value="F-box domain"/>
    <property type="match status" value="1"/>
</dbReference>
<protein>
    <recommendedName>
        <fullName evidence="2">F-box domain-containing protein</fullName>
    </recommendedName>
</protein>
<dbReference type="PANTHER" id="PTHR32212">
    <property type="entry name" value="CYCLIN-LIKE F-BOX"/>
    <property type="match status" value="1"/>
</dbReference>
<reference evidence="3" key="1">
    <citation type="submission" date="2020-05" db="EMBL/GenBank/DDBJ databases">
        <title>Phylogenomic resolution of chytrid fungi.</title>
        <authorList>
            <person name="Stajich J.E."/>
            <person name="Amses K."/>
            <person name="Simmons R."/>
            <person name="Seto K."/>
            <person name="Myers J."/>
            <person name="Bonds A."/>
            <person name="Quandt C.A."/>
            <person name="Barry K."/>
            <person name="Liu P."/>
            <person name="Grigoriev I."/>
            <person name="Longcore J.E."/>
            <person name="James T.Y."/>
        </authorList>
    </citation>
    <scope>NUCLEOTIDE SEQUENCE</scope>
    <source>
        <strain evidence="3">JEL0379</strain>
    </source>
</reference>